<proteinExistence type="predicted"/>
<name>A0AB37UG50_9CYAN</name>
<keyword evidence="2" id="KW-1185">Reference proteome</keyword>
<organism evidence="1 2">
    <name type="scientific">Chroococcidiopsis cubana SAG 39.79</name>
    <dbReference type="NCBI Taxonomy" id="388085"/>
    <lineage>
        <taxon>Bacteria</taxon>
        <taxon>Bacillati</taxon>
        <taxon>Cyanobacteriota</taxon>
        <taxon>Cyanophyceae</taxon>
        <taxon>Chroococcidiopsidales</taxon>
        <taxon>Chroococcidiopsidaceae</taxon>
        <taxon>Chroococcidiopsis</taxon>
    </lineage>
</organism>
<dbReference type="Proteomes" id="UP000282574">
    <property type="component" value="Unassembled WGS sequence"/>
</dbReference>
<protein>
    <submittedName>
        <fullName evidence="1">Uncharacterized protein</fullName>
    </submittedName>
</protein>
<dbReference type="AlphaFoldDB" id="A0AB37UG50"/>
<comment type="caution">
    <text evidence="1">The sequence shown here is derived from an EMBL/GenBank/DDBJ whole genome shotgun (WGS) entry which is preliminary data.</text>
</comment>
<evidence type="ECO:0000313" key="1">
    <source>
        <dbReference type="EMBL" id="RUT10556.1"/>
    </source>
</evidence>
<gene>
    <name evidence="1" type="ORF">DSM107010_41230</name>
</gene>
<dbReference type="EMBL" id="RSCK01000040">
    <property type="protein sequence ID" value="RUT10556.1"/>
    <property type="molecule type" value="Genomic_DNA"/>
</dbReference>
<sequence length="215" mass="25474">MFLQQLHYWTLKEEGILRQGVRWIWNTYKGWLAQFSWWSEWDFRVITKALRGLGLIEFEQWRDCGRDRTGCYRINYEHEWLQDLSAPICSPVSDAIGEHLTTPTDACATDRTETTPEITTQIKPQKEKNLPIDVEQTIEKYYDQLKYYQIYPLIWQNDVLIENPQFIPVRRALTKIERSIAERAIEAFLRSCRSNRKFDNLYGALAAAIYGRWGG</sequence>
<reference evidence="1 2" key="1">
    <citation type="journal article" date="2019" name="Genome Biol. Evol.">
        <title>Day and night: Metabolic profiles and evolutionary relationships of six axenic non-marine cyanobacteria.</title>
        <authorList>
            <person name="Will S.E."/>
            <person name="Henke P."/>
            <person name="Boedeker C."/>
            <person name="Huang S."/>
            <person name="Brinkmann H."/>
            <person name="Rohde M."/>
            <person name="Jarek M."/>
            <person name="Friedl T."/>
            <person name="Seufert S."/>
            <person name="Schumacher M."/>
            <person name="Overmann J."/>
            <person name="Neumann-Schaal M."/>
            <person name="Petersen J."/>
        </authorList>
    </citation>
    <scope>NUCLEOTIDE SEQUENCE [LARGE SCALE GENOMIC DNA]</scope>
    <source>
        <strain evidence="1 2">SAG 39.79</strain>
    </source>
</reference>
<accession>A0AB37UG50</accession>
<evidence type="ECO:0000313" key="2">
    <source>
        <dbReference type="Proteomes" id="UP000282574"/>
    </source>
</evidence>